<feature type="binding site" evidence="3">
    <location>
        <position position="96"/>
    </location>
    <ligand>
        <name>ATP</name>
        <dbReference type="ChEBI" id="CHEBI:30616"/>
    </ligand>
</feature>
<evidence type="ECO:0000256" key="1">
    <source>
        <dbReference type="ARBA" id="ARBA00022598"/>
    </source>
</evidence>
<keyword evidence="2 3" id="KW-0819">tRNA processing</keyword>
<dbReference type="HAMAP" id="MF_01539">
    <property type="entry name" value="TmcAL"/>
    <property type="match status" value="1"/>
</dbReference>
<reference evidence="4 6" key="1">
    <citation type="journal article" date="2014" name="Genome Announc.">
        <title>Draft Genome Sequences of Streptococcus bovis Strains ATCC 33317 and JB1.</title>
        <authorList>
            <person name="Benahmed F.H."/>
            <person name="Gopinath G.R."/>
            <person name="Harbottle H."/>
            <person name="Cotta M.A."/>
            <person name="Luo Y."/>
            <person name="Henderson C."/>
            <person name="Teri P."/>
            <person name="Soppet D."/>
            <person name="Rasmussen M."/>
            <person name="Whitehead T.R."/>
            <person name="Davidson M."/>
        </authorList>
    </citation>
    <scope>NUCLEOTIDE SEQUENCE [LARGE SCALE GENOMIC DNA]</scope>
    <source>
        <strain evidence="4 6">JB1</strain>
    </source>
</reference>
<dbReference type="RefSeq" id="WP_039696362.1">
    <property type="nucleotide sequence ID" value="NZ_AUZH01000012.1"/>
</dbReference>
<keyword evidence="3" id="KW-0820">tRNA-binding</keyword>
<keyword evidence="7" id="KW-1185">Reference proteome</keyword>
<comment type="caution">
    <text evidence="3">Lacks conserved residue(s) required for the propagation of feature annotation.</text>
</comment>
<dbReference type="PANTHER" id="PTHR37825">
    <property type="entry name" value="TRNA(MET) CYTIDINE ACETATE LIGASE"/>
    <property type="match status" value="1"/>
</dbReference>
<dbReference type="InterPro" id="IPR008513">
    <property type="entry name" value="tRNA(Met)_cyd_acetate_ligase"/>
</dbReference>
<dbReference type="InterPro" id="IPR014729">
    <property type="entry name" value="Rossmann-like_a/b/a_fold"/>
</dbReference>
<dbReference type="GO" id="GO:0005524">
    <property type="term" value="F:ATP binding"/>
    <property type="evidence" value="ECO:0007669"/>
    <property type="project" value="UniProtKB-KW"/>
</dbReference>
<evidence type="ECO:0000313" key="6">
    <source>
        <dbReference type="Proteomes" id="UP000029382"/>
    </source>
</evidence>
<comment type="subcellular location">
    <subcellularLocation>
        <location evidence="3">Cytoplasm</location>
    </subcellularLocation>
</comment>
<keyword evidence="1 3" id="KW-0436">Ligase</keyword>
<keyword evidence="3" id="KW-0547">Nucleotide-binding</keyword>
<dbReference type="NCBIfam" id="NF010191">
    <property type="entry name" value="PRK13670.1"/>
    <property type="match status" value="1"/>
</dbReference>
<comment type="similarity">
    <text evidence="3">Belongs to the TmcAL family.</text>
</comment>
<dbReference type="Pfam" id="PF05636">
    <property type="entry name" value="HIGH_NTase1"/>
    <property type="match status" value="1"/>
</dbReference>
<organism evidence="4 6">
    <name type="scientific">Streptococcus equinus JB1</name>
    <dbReference type="NCBI Taxonomy" id="1294274"/>
    <lineage>
        <taxon>Bacteria</taxon>
        <taxon>Bacillati</taxon>
        <taxon>Bacillota</taxon>
        <taxon>Bacilli</taxon>
        <taxon>Lactobacillales</taxon>
        <taxon>Streptococcaceae</taxon>
        <taxon>Streptococcus</taxon>
    </lineage>
</organism>
<dbReference type="Proteomes" id="UP000182793">
    <property type="component" value="Unassembled WGS sequence"/>
</dbReference>
<dbReference type="GO" id="GO:0016879">
    <property type="term" value="F:ligase activity, forming carbon-nitrogen bonds"/>
    <property type="evidence" value="ECO:0007669"/>
    <property type="project" value="UniProtKB-UniRule"/>
</dbReference>
<protein>
    <recommendedName>
        <fullName evidence="3">tRNA(Met) cytidine acetate ligase</fullName>
        <ecNumber evidence="3">6.3.4.-</ecNumber>
    </recommendedName>
</protein>
<evidence type="ECO:0000256" key="3">
    <source>
        <dbReference type="HAMAP-Rule" id="MF_01539"/>
    </source>
</evidence>
<dbReference type="Gene3D" id="3.40.50.620">
    <property type="entry name" value="HUPs"/>
    <property type="match status" value="1"/>
</dbReference>
<dbReference type="EC" id="6.3.4.-" evidence="3"/>
<evidence type="ECO:0000313" key="5">
    <source>
        <dbReference type="EMBL" id="SFL06660.1"/>
    </source>
</evidence>
<keyword evidence="3" id="KW-0067">ATP-binding</keyword>
<sequence>MTITGIVAEFNPFHNGHEYLLSQAEGVKIVAMSGNFVQRGEPAVVDKWTRAEMALKCGADLVVELPFLVAVQSADYFAQGAVGILERLGVDNLAFGTEENLNYQHFSQIYADNQQKMVDYLQNLPDNLSYPQKTQKMWETFAGVNFTGNTPNHILGLSYAKACAGKDIQLTPIMRQGAGYHSLETDVAFASATNLRIHRQDKDFVDKFMPQADLFLGAPQVTWENYFQLLKYQIVTNPDLTGIFQVNEELASRIRSAIRSVATVEELVDKVATKRYTKARIRRILAYILVGAVEKPLPEAVHVLGFTEKGQKHLKTVKKSVDIVARIGAIPWDSVTQQADQVYQLGNSQIQEQTWGKVPVRIDK</sequence>
<comment type="catalytic activity">
    <reaction evidence="3">
        <text>cytidine(34) in elongator tRNA(Met) + acetate + ATP = N(4)-acetylcytidine(34) in elongator tRNA(Met) + AMP + diphosphate</text>
        <dbReference type="Rhea" id="RHEA:58144"/>
        <dbReference type="Rhea" id="RHEA-COMP:10693"/>
        <dbReference type="Rhea" id="RHEA-COMP:10694"/>
        <dbReference type="ChEBI" id="CHEBI:30089"/>
        <dbReference type="ChEBI" id="CHEBI:30616"/>
        <dbReference type="ChEBI" id="CHEBI:33019"/>
        <dbReference type="ChEBI" id="CHEBI:74900"/>
        <dbReference type="ChEBI" id="CHEBI:82748"/>
        <dbReference type="ChEBI" id="CHEBI:456215"/>
    </reaction>
</comment>
<keyword evidence="3" id="KW-0694">RNA-binding</keyword>
<dbReference type="AlphaFoldDB" id="A0A091BRX6"/>
<evidence type="ECO:0000313" key="4">
    <source>
        <dbReference type="EMBL" id="KFN88396.1"/>
    </source>
</evidence>
<evidence type="ECO:0000313" key="7">
    <source>
        <dbReference type="Proteomes" id="UP000182793"/>
    </source>
</evidence>
<dbReference type="GO" id="GO:0000049">
    <property type="term" value="F:tRNA binding"/>
    <property type="evidence" value="ECO:0007669"/>
    <property type="project" value="UniProtKB-KW"/>
</dbReference>
<feature type="binding site" evidence="3">
    <location>
        <position position="152"/>
    </location>
    <ligand>
        <name>ATP</name>
        <dbReference type="ChEBI" id="CHEBI:30616"/>
    </ligand>
</feature>
<name>A0A091BRX6_STREI</name>
<dbReference type="PANTHER" id="PTHR37825:SF1">
    <property type="entry name" value="TRNA(MET) CYTIDINE ACETATE LIGASE"/>
    <property type="match status" value="1"/>
</dbReference>
<evidence type="ECO:0000256" key="2">
    <source>
        <dbReference type="ARBA" id="ARBA00022694"/>
    </source>
</evidence>
<keyword evidence="3" id="KW-0963">Cytoplasm</keyword>
<dbReference type="Proteomes" id="UP000029382">
    <property type="component" value="Unassembled WGS sequence"/>
</dbReference>
<comment type="caution">
    <text evidence="4">The sequence shown here is derived from an EMBL/GenBank/DDBJ whole genome shotgun (WGS) entry which is preliminary data.</text>
</comment>
<dbReference type="SUPFAM" id="SSF52374">
    <property type="entry name" value="Nucleotidylyl transferase"/>
    <property type="match status" value="1"/>
</dbReference>
<accession>A0A091BRX6</accession>
<comment type="function">
    <text evidence="3">Catalyzes the formation of N(4)-acetylcytidine (ac(4)C) at the wobble position of elongator tRNA(Met), using acetate and ATP as substrates. First activates an acetate ion to form acetyladenylate (Ac-AMP) and then transfers the acetyl group to tRNA to form ac(4)C34.</text>
</comment>
<dbReference type="GO" id="GO:0005737">
    <property type="term" value="C:cytoplasm"/>
    <property type="evidence" value="ECO:0007669"/>
    <property type="project" value="UniProtKB-SubCell"/>
</dbReference>
<dbReference type="GO" id="GO:0006400">
    <property type="term" value="P:tRNA modification"/>
    <property type="evidence" value="ECO:0007669"/>
    <property type="project" value="UniProtKB-UniRule"/>
</dbReference>
<feature type="binding site" evidence="3">
    <location>
        <position position="175"/>
    </location>
    <ligand>
        <name>ATP</name>
        <dbReference type="ChEBI" id="CHEBI:30616"/>
    </ligand>
</feature>
<feature type="binding site" evidence="3">
    <location>
        <begin position="7"/>
        <end position="20"/>
    </location>
    <ligand>
        <name>ATP</name>
        <dbReference type="ChEBI" id="CHEBI:30616"/>
    </ligand>
</feature>
<gene>
    <name evidence="3" type="primary">tmcAL</name>
    <name evidence="4" type="ORF">H702_03120</name>
    <name evidence="5" type="ORF">SAMN02910290_00316</name>
</gene>
<dbReference type="EMBL" id="FOTG01000002">
    <property type="protein sequence ID" value="SFL06660.1"/>
    <property type="molecule type" value="Genomic_DNA"/>
</dbReference>
<dbReference type="EMBL" id="AUZH01000012">
    <property type="protein sequence ID" value="KFN88396.1"/>
    <property type="molecule type" value="Genomic_DNA"/>
</dbReference>
<reference evidence="5 7" key="2">
    <citation type="submission" date="2016-10" db="EMBL/GenBank/DDBJ databases">
        <authorList>
            <person name="Varghese N."/>
            <person name="Submissions S."/>
        </authorList>
    </citation>
    <scope>NUCLEOTIDE SEQUENCE [LARGE SCALE GENOMIC DNA]</scope>
    <source>
        <strain evidence="5 7">JB1</strain>
    </source>
</reference>
<proteinExistence type="inferred from homology"/>